<evidence type="ECO:0000256" key="4">
    <source>
        <dbReference type="ARBA" id="ARBA00022801"/>
    </source>
</evidence>
<dbReference type="InterPro" id="IPR000073">
    <property type="entry name" value="AB_hydrolase_1"/>
</dbReference>
<comment type="pathway">
    <text evidence="1">Secondary metabolite biosynthesis; terpenoid biosynthesis.</text>
</comment>
<dbReference type="KEGG" id="adu:107492180"/>
<dbReference type="InterPro" id="IPR000639">
    <property type="entry name" value="Epox_hydrolase-like"/>
</dbReference>
<sequence length="680" mass="77000">METIQHRTVPVNGINMHVAEKGEGPVLLFLHGFPELWYTWRHQILALSSKGYRCVAPDLRGYGDTDVPKSVSSYTCFHIVGDIVALIDSLGVDQVFLVAHDWGAMIAWYLCMFRPERIKAYVCLSVPLLRRHPTIKTVDGMRFLYGDDYYICRFQEAGEMEGQIAQVGTINAMKNILTTRKTGPPILPKGQFGNGVNESTPETLPSWLTQDDLDYFVSKFDKTGFTGGLNYYRNLNLNWELTAPWSGTKIKVPVKFITGDMDMVYTSLGMKDYIESGLFKEEVPNLEEVIIQEGVAHFNNQEAAEDVTNHIYTFITKIYLRRSGNVCETGVCLSHFYPYFKFISFIHSFIHTAPNPSSHITNMETIEHKTVEVNGIKMHVAEKGEGPVVLFLHGFPELWYTWRHQILSLSSKGYRCVAPDLRGYGDTDVPSSVSSYTCFHIVGDIVALIDSLGVDQVFLVAHDWGAIIGWYLCMFRPDRVKAYVCLSVPFLPRNPNVKPVDAMRALYGDDYYICRFQEPGKAEAEFGKAKPEHVMKKMFCNRATGPPILPKQGMPSNPPSTTEIPLPNWLTQEDVAYFASKFEKTGFTGPLNYYRNMNLNWELTAAWTGVQIKVPVKFITGELDMVYTSPSIKQYIESGAFKRDVPNLQDVVVQQGVAHFNNQEAAVDVTNHIYDFINKF</sequence>
<dbReference type="SUPFAM" id="SSF53474">
    <property type="entry name" value="alpha/beta-Hydrolases"/>
    <property type="match status" value="2"/>
</dbReference>
<dbReference type="FunFam" id="3.40.50.1820:FF:000161">
    <property type="entry name" value="Epoxide hydrolase"/>
    <property type="match status" value="2"/>
</dbReference>
<comment type="subunit">
    <text evidence="2">Homodimer.</text>
</comment>
<evidence type="ECO:0000256" key="2">
    <source>
        <dbReference type="ARBA" id="ARBA00011738"/>
    </source>
</evidence>
<proteinExistence type="inferred from homology"/>
<evidence type="ECO:0000256" key="3">
    <source>
        <dbReference type="ARBA" id="ARBA00013006"/>
    </source>
</evidence>
<name>A0A9C6U0R5_ARADU</name>
<evidence type="ECO:0000256" key="7">
    <source>
        <dbReference type="ARBA" id="ARBA00058358"/>
    </source>
</evidence>
<gene>
    <name evidence="11" type="primary">LOC107492180</name>
</gene>
<evidence type="ECO:0000256" key="5">
    <source>
        <dbReference type="ARBA" id="ARBA00038334"/>
    </source>
</evidence>
<reference evidence="11" key="2">
    <citation type="submission" date="2025-08" db="UniProtKB">
        <authorList>
            <consortium name="RefSeq"/>
        </authorList>
    </citation>
    <scope>IDENTIFICATION</scope>
    <source>
        <tissue evidence="11">Whole plant</tissue>
    </source>
</reference>
<dbReference type="AlphaFoldDB" id="A0A9C6U0R5"/>
<dbReference type="Gene3D" id="3.40.50.1820">
    <property type="entry name" value="alpha/beta hydrolase"/>
    <property type="match status" value="2"/>
</dbReference>
<comment type="catalytic activity">
    <reaction evidence="8">
        <text>(24S)-24,25-epoxycucurbitadienol + H2O = (24R)-24,25-dihydroxycucurbitadienol</text>
        <dbReference type="Rhea" id="RHEA:81855"/>
        <dbReference type="ChEBI" id="CHEBI:15377"/>
        <dbReference type="ChEBI" id="CHEBI:229949"/>
        <dbReference type="ChEBI" id="CHEBI:229950"/>
    </reaction>
    <physiologicalReaction direction="left-to-right" evidence="8">
        <dbReference type="Rhea" id="RHEA:81856"/>
    </physiologicalReaction>
</comment>
<dbReference type="GO" id="GO:0004301">
    <property type="term" value="F:epoxide hydrolase activity"/>
    <property type="evidence" value="ECO:0007669"/>
    <property type="project" value="UniProtKB-EC"/>
</dbReference>
<evidence type="ECO:0000256" key="6">
    <source>
        <dbReference type="ARBA" id="ARBA00051067"/>
    </source>
</evidence>
<feature type="domain" description="AB hydrolase-1" evidence="9">
    <location>
        <begin position="387"/>
        <end position="493"/>
    </location>
</feature>
<dbReference type="PANTHER" id="PTHR43329">
    <property type="entry name" value="EPOXIDE HYDROLASE"/>
    <property type="match status" value="1"/>
</dbReference>
<evidence type="ECO:0000259" key="9">
    <source>
        <dbReference type="Pfam" id="PF00561"/>
    </source>
</evidence>
<dbReference type="Pfam" id="PF00561">
    <property type="entry name" value="Abhydrolase_1"/>
    <property type="match status" value="2"/>
</dbReference>
<comment type="catalytic activity">
    <reaction evidence="6">
        <text>an epoxide + H2O = an ethanediol</text>
        <dbReference type="Rhea" id="RHEA:19037"/>
        <dbReference type="ChEBI" id="CHEBI:15377"/>
        <dbReference type="ChEBI" id="CHEBI:32955"/>
        <dbReference type="ChEBI" id="CHEBI:140594"/>
        <dbReference type="EC" id="3.3.2.10"/>
    </reaction>
    <physiologicalReaction direction="left-to-right" evidence="6">
        <dbReference type="Rhea" id="RHEA:19038"/>
    </physiologicalReaction>
</comment>
<comment type="function">
    <text evidence="7">Epoxide hydrolase involved in the biosynthesis of cucurbitacin and mogroside tetracyclic triterpene natural products (e.g. siamenoside I and mogrosides IV, V and VI). Cucurbitacins have cytotoxic properties and exhibit deterrent taste as a defense barrier against herbivores. Mogrosides are nonsugar highly oxygenated compounds used as high-intensity zero-calorie sweeteners; they also possess pharmacological properties such as regulating immunity, lowering blood sugar and lipid levels, protecting the liver, and acting as antioxidants and antitumor agents. Catalyzes the hydrolysis of aromatic epoxide-containing substrates, such as the conversion of 24,25-epoxycucurbitadienol to 24,25-dihydroxycucurbitadienol.</text>
</comment>
<protein>
    <recommendedName>
        <fullName evidence="3">soluble epoxide hydrolase</fullName>
        <ecNumber evidence="3">3.3.2.10</ecNumber>
    </recommendedName>
</protein>
<dbReference type="RefSeq" id="XP_052118874.1">
    <property type="nucleotide sequence ID" value="XM_052262914.1"/>
</dbReference>
<dbReference type="EC" id="3.3.2.10" evidence="3"/>
<evidence type="ECO:0000313" key="10">
    <source>
        <dbReference type="Proteomes" id="UP000515211"/>
    </source>
</evidence>
<keyword evidence="4" id="KW-0378">Hydrolase</keyword>
<evidence type="ECO:0000256" key="1">
    <source>
        <dbReference type="ARBA" id="ARBA00004721"/>
    </source>
</evidence>
<comment type="similarity">
    <text evidence="5">Belongs to the AB hydrolase superfamily. Epoxide hydrolase family.</text>
</comment>
<dbReference type="PRINTS" id="PR00412">
    <property type="entry name" value="EPOXHYDRLASE"/>
</dbReference>
<organism evidence="10 11">
    <name type="scientific">Arachis duranensis</name>
    <name type="common">Wild peanut</name>
    <dbReference type="NCBI Taxonomy" id="130453"/>
    <lineage>
        <taxon>Eukaryota</taxon>
        <taxon>Viridiplantae</taxon>
        <taxon>Streptophyta</taxon>
        <taxon>Embryophyta</taxon>
        <taxon>Tracheophyta</taxon>
        <taxon>Spermatophyta</taxon>
        <taxon>Magnoliopsida</taxon>
        <taxon>eudicotyledons</taxon>
        <taxon>Gunneridae</taxon>
        <taxon>Pentapetalae</taxon>
        <taxon>rosids</taxon>
        <taxon>fabids</taxon>
        <taxon>Fabales</taxon>
        <taxon>Fabaceae</taxon>
        <taxon>Papilionoideae</taxon>
        <taxon>50 kb inversion clade</taxon>
        <taxon>dalbergioids sensu lato</taxon>
        <taxon>Dalbergieae</taxon>
        <taxon>Pterocarpus clade</taxon>
        <taxon>Arachis</taxon>
    </lineage>
</organism>
<evidence type="ECO:0000256" key="8">
    <source>
        <dbReference type="ARBA" id="ARBA00093212"/>
    </source>
</evidence>
<dbReference type="InterPro" id="IPR029058">
    <property type="entry name" value="AB_hydrolase_fold"/>
</dbReference>
<keyword evidence="10" id="KW-1185">Reference proteome</keyword>
<dbReference type="Proteomes" id="UP000515211">
    <property type="component" value="Chromosome 6"/>
</dbReference>
<evidence type="ECO:0000313" key="11">
    <source>
        <dbReference type="RefSeq" id="XP_052118874.1"/>
    </source>
</evidence>
<accession>A0A9C6U0R5</accession>
<dbReference type="GeneID" id="107492180"/>
<reference evidence="10" key="1">
    <citation type="journal article" date="2016" name="Nat. Genet.">
        <title>The genome sequences of Arachis duranensis and Arachis ipaensis, the diploid ancestors of cultivated peanut.</title>
        <authorList>
            <person name="Bertioli D.J."/>
            <person name="Cannon S.B."/>
            <person name="Froenicke L."/>
            <person name="Huang G."/>
            <person name="Farmer A.D."/>
            <person name="Cannon E.K."/>
            <person name="Liu X."/>
            <person name="Gao D."/>
            <person name="Clevenger J."/>
            <person name="Dash S."/>
            <person name="Ren L."/>
            <person name="Moretzsohn M.C."/>
            <person name="Shirasawa K."/>
            <person name="Huang W."/>
            <person name="Vidigal B."/>
            <person name="Abernathy B."/>
            <person name="Chu Y."/>
            <person name="Niederhuth C.E."/>
            <person name="Umale P."/>
            <person name="Araujo A.C."/>
            <person name="Kozik A."/>
            <person name="Kim K.D."/>
            <person name="Burow M.D."/>
            <person name="Varshney R.K."/>
            <person name="Wang X."/>
            <person name="Zhang X."/>
            <person name="Barkley N."/>
            <person name="Guimaraes P.M."/>
            <person name="Isobe S."/>
            <person name="Guo B."/>
            <person name="Liao B."/>
            <person name="Stalker H.T."/>
            <person name="Schmitz R.J."/>
            <person name="Scheffler B.E."/>
            <person name="Leal-Bertioli S.C."/>
            <person name="Xun X."/>
            <person name="Jackson S.A."/>
            <person name="Michelmore R."/>
            <person name="Ozias-Akins P."/>
        </authorList>
    </citation>
    <scope>NUCLEOTIDE SEQUENCE [LARGE SCALE GENOMIC DNA]</scope>
    <source>
        <strain evidence="10">cv. V14167</strain>
    </source>
</reference>
<feature type="domain" description="AB hydrolase-1" evidence="9">
    <location>
        <begin position="25"/>
        <end position="145"/>
    </location>
</feature>